<dbReference type="GO" id="GO:0005886">
    <property type="term" value="C:plasma membrane"/>
    <property type="evidence" value="ECO:0007669"/>
    <property type="project" value="UniProtKB-SubCell"/>
</dbReference>
<dbReference type="PANTHER" id="PTHR30518:SF2">
    <property type="entry name" value="ENDOLYTIC MUREIN TRANSGLYCOSYLASE"/>
    <property type="match status" value="1"/>
</dbReference>
<keyword evidence="6 7" id="KW-0961">Cell wall biogenesis/degradation</keyword>
<protein>
    <recommendedName>
        <fullName evidence="7">Endolytic murein transglycosylase</fullName>
        <ecNumber evidence="7">4.2.2.29</ecNumber>
    </recommendedName>
    <alternativeName>
        <fullName evidence="7">Peptidoglycan lytic transglycosylase</fullName>
    </alternativeName>
    <alternativeName>
        <fullName evidence="7">Peptidoglycan polymerization terminase</fullName>
    </alternativeName>
</protein>
<dbReference type="Proteomes" id="UP000464754">
    <property type="component" value="Chromosome"/>
</dbReference>
<evidence type="ECO:0000313" key="9">
    <source>
        <dbReference type="Proteomes" id="UP000464754"/>
    </source>
</evidence>
<feature type="transmembrane region" description="Helical" evidence="7">
    <location>
        <begin position="7"/>
        <end position="29"/>
    </location>
</feature>
<dbReference type="GO" id="GO:0071555">
    <property type="term" value="P:cell wall organization"/>
    <property type="evidence" value="ECO:0007669"/>
    <property type="project" value="UniProtKB-KW"/>
</dbReference>
<keyword evidence="1 7" id="KW-1003">Cell membrane</keyword>
<evidence type="ECO:0000256" key="5">
    <source>
        <dbReference type="ARBA" id="ARBA00023239"/>
    </source>
</evidence>
<evidence type="ECO:0000256" key="4">
    <source>
        <dbReference type="ARBA" id="ARBA00023136"/>
    </source>
</evidence>
<evidence type="ECO:0000256" key="1">
    <source>
        <dbReference type="ARBA" id="ARBA00022475"/>
    </source>
</evidence>
<keyword evidence="3 7" id="KW-1133">Transmembrane helix</keyword>
<evidence type="ECO:0000256" key="2">
    <source>
        <dbReference type="ARBA" id="ARBA00022692"/>
    </source>
</evidence>
<dbReference type="HAMAP" id="MF_02065">
    <property type="entry name" value="MltG"/>
    <property type="match status" value="1"/>
</dbReference>
<comment type="similarity">
    <text evidence="7">Belongs to the transglycosylase MltG family.</text>
</comment>
<evidence type="ECO:0000313" key="8">
    <source>
        <dbReference type="EMBL" id="BBK21475.1"/>
    </source>
</evidence>
<sequence>MMKRNKKLWIIAGAIAIVLVIIIGGILYYNSQLKAVSKQKDEVIFEIKQGEPQPEILKSLEKENLIKNADMAKICLKLNGLSDMKYGIFKLDRSWDTKQILETLNDATKAKQNETMITFKEGMWAKDVALTLEKELGVSSKELISLWNDDAYLNTLIQKYPFLTKDILNEDVRVKLEGYLFPETYVFSKKATPEQITETFLDHFLTIYQKYEKDIKESGQSIHDIIKLASMVQYEASTKKDMELVAGVFYNRLKKGMKLESSVTVCYALYDDLTSGEDCEIQYNIDSPYNTYKNEGLPVGPILNPGEDAIAAVLHPEKSDYLYFVADIYGDGKVYYAKTYDEQLKNQEKFNLNK</sequence>
<comment type="catalytic activity">
    <reaction evidence="7">
        <text>a peptidoglycan chain = a peptidoglycan chain with N-acetyl-1,6-anhydromuramyl-[peptide] at the reducing end + a peptidoglycan chain with N-acetylglucosamine at the non-reducing end.</text>
        <dbReference type="EC" id="4.2.2.29"/>
    </reaction>
</comment>
<evidence type="ECO:0000256" key="3">
    <source>
        <dbReference type="ARBA" id="ARBA00022989"/>
    </source>
</evidence>
<evidence type="ECO:0000256" key="6">
    <source>
        <dbReference type="ARBA" id="ARBA00023316"/>
    </source>
</evidence>
<evidence type="ECO:0000256" key="7">
    <source>
        <dbReference type="HAMAP-Rule" id="MF_02065"/>
    </source>
</evidence>
<gene>
    <name evidence="7 8" type="primary">mltG</name>
    <name evidence="8" type="ORF">Aargi30884_03780</name>
</gene>
<accession>A0A6N4TGA8</accession>
<dbReference type="EMBL" id="AP019695">
    <property type="protein sequence ID" value="BBK21475.1"/>
    <property type="molecule type" value="Genomic_DNA"/>
</dbReference>
<name>A0A6N4TGA8_9FIRM</name>
<keyword evidence="4 7" id="KW-0472">Membrane</keyword>
<keyword evidence="2 7" id="KW-0812">Transmembrane</keyword>
<dbReference type="AlphaFoldDB" id="A0A6N4TGA8"/>
<proteinExistence type="inferred from homology"/>
<dbReference type="Pfam" id="PF02618">
    <property type="entry name" value="YceG"/>
    <property type="match status" value="1"/>
</dbReference>
<dbReference type="GO" id="GO:0009252">
    <property type="term" value="P:peptidoglycan biosynthetic process"/>
    <property type="evidence" value="ECO:0007669"/>
    <property type="project" value="UniProtKB-UniRule"/>
</dbReference>
<organism evidence="8 9">
    <name type="scientific">Amedibacterium intestinale</name>
    <dbReference type="NCBI Taxonomy" id="2583452"/>
    <lineage>
        <taxon>Bacteria</taxon>
        <taxon>Bacillati</taxon>
        <taxon>Bacillota</taxon>
        <taxon>Erysipelotrichia</taxon>
        <taxon>Erysipelotrichales</taxon>
        <taxon>Erysipelotrichaceae</taxon>
        <taxon>Amedibacterium</taxon>
    </lineage>
</organism>
<dbReference type="EC" id="4.2.2.29" evidence="7"/>
<dbReference type="PANTHER" id="PTHR30518">
    <property type="entry name" value="ENDOLYTIC MUREIN TRANSGLYCOSYLASE"/>
    <property type="match status" value="1"/>
</dbReference>
<dbReference type="KEGG" id="aarg:Aargi30884_03780"/>
<feature type="site" description="Important for catalytic activity" evidence="7">
    <location>
        <position position="235"/>
    </location>
</feature>
<comment type="subcellular location">
    <subcellularLocation>
        <location evidence="7">Cell membrane</location>
        <topology evidence="7">Single-pass membrane protein</topology>
    </subcellularLocation>
</comment>
<dbReference type="InterPro" id="IPR003770">
    <property type="entry name" value="MLTG-like"/>
</dbReference>
<dbReference type="CDD" id="cd08010">
    <property type="entry name" value="MltG_like"/>
    <property type="match status" value="1"/>
</dbReference>
<keyword evidence="5 7" id="KW-0456">Lyase</keyword>
<comment type="function">
    <text evidence="7">Functions as a peptidoglycan terminase that cleaves nascent peptidoglycan strands endolytically to terminate their elongation.</text>
</comment>
<reference evidence="9" key="1">
    <citation type="submission" date="2019-05" db="EMBL/GenBank/DDBJ databases">
        <title>Complete genome sequencing of Absiella argi strain JCM 30884.</title>
        <authorList>
            <person name="Sakamoto M."/>
            <person name="Murakami T."/>
            <person name="Mori H."/>
        </authorList>
    </citation>
    <scope>NUCLEOTIDE SEQUENCE [LARGE SCALE GENOMIC DNA]</scope>
    <source>
        <strain evidence="9">JCM 30884</strain>
    </source>
</reference>
<dbReference type="GO" id="GO:0008932">
    <property type="term" value="F:lytic endotransglycosylase activity"/>
    <property type="evidence" value="ECO:0007669"/>
    <property type="project" value="UniProtKB-UniRule"/>
</dbReference>
<dbReference type="NCBIfam" id="TIGR00247">
    <property type="entry name" value="endolytic transglycosylase MltG"/>
    <property type="match status" value="1"/>
</dbReference>
<keyword evidence="9" id="KW-1185">Reference proteome</keyword>
<dbReference type="Gene3D" id="3.30.1490.480">
    <property type="entry name" value="Endolytic murein transglycosylase"/>
    <property type="match status" value="1"/>
</dbReference>